<keyword evidence="1" id="KW-1133">Transmembrane helix</keyword>
<evidence type="ECO:0000313" key="2">
    <source>
        <dbReference type="EMBL" id="SDH64694.1"/>
    </source>
</evidence>
<proteinExistence type="predicted"/>
<evidence type="ECO:0000313" key="3">
    <source>
        <dbReference type="Proteomes" id="UP000243588"/>
    </source>
</evidence>
<keyword evidence="1" id="KW-0472">Membrane</keyword>
<evidence type="ECO:0000256" key="1">
    <source>
        <dbReference type="SAM" id="Phobius"/>
    </source>
</evidence>
<gene>
    <name evidence="2" type="ORF">SAMN05421818_10953</name>
</gene>
<dbReference type="AlphaFoldDB" id="A0A1G8E488"/>
<feature type="transmembrane region" description="Helical" evidence="1">
    <location>
        <begin position="7"/>
        <end position="27"/>
    </location>
</feature>
<keyword evidence="3" id="KW-1185">Reference proteome</keyword>
<sequence>MFKQNKIIAWSLVIIFAIFGIEKLNFITEETCDKKLMFCPTANMYVYTVLNTDNQNTNEQQTEQKTNKIVNINCETFFINQIISQQEVNDSHFFNSNQYFFKPVIHSTPYITLIDPPPIYKSSLFLIT</sequence>
<evidence type="ECO:0008006" key="4">
    <source>
        <dbReference type="Google" id="ProtNLM"/>
    </source>
</evidence>
<dbReference type="Proteomes" id="UP000243588">
    <property type="component" value="Unassembled WGS sequence"/>
</dbReference>
<dbReference type="STRING" id="702745.SAMN05421818_10953"/>
<organism evidence="2 3">
    <name type="scientific">Myroides phaeus</name>
    <dbReference type="NCBI Taxonomy" id="702745"/>
    <lineage>
        <taxon>Bacteria</taxon>
        <taxon>Pseudomonadati</taxon>
        <taxon>Bacteroidota</taxon>
        <taxon>Flavobacteriia</taxon>
        <taxon>Flavobacteriales</taxon>
        <taxon>Flavobacteriaceae</taxon>
        <taxon>Myroides</taxon>
    </lineage>
</organism>
<accession>A0A1G8E488</accession>
<name>A0A1G8E488_9FLAO</name>
<keyword evidence="1" id="KW-0812">Transmembrane</keyword>
<protein>
    <recommendedName>
        <fullName evidence="4">Transmembrane protein</fullName>
    </recommendedName>
</protein>
<dbReference type="RefSeq" id="WP_090407837.1">
    <property type="nucleotide sequence ID" value="NZ_FNDQ01000009.1"/>
</dbReference>
<reference evidence="3" key="1">
    <citation type="submission" date="2016-10" db="EMBL/GenBank/DDBJ databases">
        <authorList>
            <person name="Varghese N."/>
            <person name="Submissions S."/>
        </authorList>
    </citation>
    <scope>NUCLEOTIDE SEQUENCE [LARGE SCALE GENOMIC DNA]</scope>
    <source>
        <strain evidence="3">DSM 23313</strain>
    </source>
</reference>
<dbReference type="EMBL" id="FNDQ01000009">
    <property type="protein sequence ID" value="SDH64694.1"/>
    <property type="molecule type" value="Genomic_DNA"/>
</dbReference>